<dbReference type="PROSITE" id="PS00022">
    <property type="entry name" value="EGF_1"/>
    <property type="match status" value="1"/>
</dbReference>
<dbReference type="PROSITE" id="PS50222">
    <property type="entry name" value="EF_HAND_2"/>
    <property type="match status" value="1"/>
</dbReference>
<dbReference type="SUPFAM" id="SSF47473">
    <property type="entry name" value="EF-hand"/>
    <property type="match status" value="1"/>
</dbReference>
<dbReference type="Pfam" id="PF00254">
    <property type="entry name" value="FKBP_C"/>
    <property type="match status" value="4"/>
</dbReference>
<feature type="domain" description="EF-hand" evidence="29">
    <location>
        <begin position="1271"/>
        <end position="1306"/>
    </location>
</feature>
<evidence type="ECO:0000256" key="8">
    <source>
        <dbReference type="ARBA" id="ARBA00022729"/>
    </source>
</evidence>
<dbReference type="SUPFAM" id="SSF54534">
    <property type="entry name" value="FKBP-like"/>
    <property type="match status" value="4"/>
</dbReference>
<dbReference type="Pfam" id="PF01421">
    <property type="entry name" value="Reprolysin"/>
    <property type="match status" value="1"/>
</dbReference>
<keyword evidence="9" id="KW-0677">Repeat</keyword>
<dbReference type="AlphaFoldDB" id="A0A668TEH1"/>
<keyword evidence="8 24" id="KW-0732">Signal</keyword>
<evidence type="ECO:0000256" key="15">
    <source>
        <dbReference type="ARBA" id="ARBA00023157"/>
    </source>
</evidence>
<feature type="disulfide bond" evidence="20">
    <location>
        <begin position="510"/>
        <end position="530"/>
    </location>
</feature>
<comment type="function">
    <text evidence="19">PPIases accelerate the folding of proteins during protein synthesis.</text>
</comment>
<dbReference type="Gene3D" id="3.10.50.40">
    <property type="match status" value="4"/>
</dbReference>
<dbReference type="SUPFAM" id="SSF57552">
    <property type="entry name" value="Blood coagulation inhibitor (disintegrin)"/>
    <property type="match status" value="1"/>
</dbReference>
<dbReference type="InterPro" id="IPR011992">
    <property type="entry name" value="EF-hand-dom_pair"/>
</dbReference>
<dbReference type="InterPro" id="IPR018358">
    <property type="entry name" value="Disintegrin_CS"/>
</dbReference>
<keyword evidence="15 21" id="KW-1015">Disulfide bond</keyword>
<dbReference type="InterPro" id="IPR046357">
    <property type="entry name" value="PPIase_dom_sf"/>
</dbReference>
<feature type="domain" description="EGF-like" evidence="25">
    <location>
        <begin position="682"/>
        <end position="719"/>
    </location>
</feature>
<dbReference type="PANTHER" id="PTHR46046">
    <property type="entry name" value="PEPTIDYLPROLYL ISOMERASE"/>
    <property type="match status" value="1"/>
</dbReference>
<keyword evidence="16" id="KW-0325">Glycoprotein</keyword>
<dbReference type="PROSITE" id="PS50214">
    <property type="entry name" value="DISINTEGRIN_2"/>
    <property type="match status" value="1"/>
</dbReference>
<dbReference type="InterPro" id="IPR036436">
    <property type="entry name" value="Disintegrin_dom_sf"/>
</dbReference>
<comment type="subcellular location">
    <subcellularLocation>
        <location evidence="18">Endomembrane system</location>
        <topology evidence="18">Single-pass type I membrane protein</topology>
    </subcellularLocation>
    <subcellularLocation>
        <location evidence="2">Endoplasmic reticulum</location>
    </subcellularLocation>
</comment>
<dbReference type="InterPro" id="IPR001762">
    <property type="entry name" value="Disintegrin_dom"/>
</dbReference>
<dbReference type="SMART" id="SM00054">
    <property type="entry name" value="EFh"/>
    <property type="match status" value="2"/>
</dbReference>
<protein>
    <recommendedName>
        <fullName evidence="3 22">peptidylprolyl isomerase</fullName>
        <ecNumber evidence="3 22">5.2.1.8</ecNumber>
    </recommendedName>
</protein>
<evidence type="ECO:0000256" key="19">
    <source>
        <dbReference type="ARBA" id="ARBA00055986"/>
    </source>
</evidence>
<dbReference type="Gene3D" id="3.40.390.10">
    <property type="entry name" value="Collagenase (Catalytic Domain)"/>
    <property type="match status" value="1"/>
</dbReference>
<evidence type="ECO:0000256" key="13">
    <source>
        <dbReference type="ARBA" id="ARBA00023110"/>
    </source>
</evidence>
<dbReference type="Pfam" id="PF01562">
    <property type="entry name" value="Pep_M12B_propep"/>
    <property type="match status" value="1"/>
</dbReference>
<dbReference type="FunFam" id="3.10.50.40:FF:000002">
    <property type="entry name" value="Peptidylprolyl isomerase"/>
    <property type="match status" value="4"/>
</dbReference>
<dbReference type="Pfam" id="PF00200">
    <property type="entry name" value="Disintegrin"/>
    <property type="match status" value="1"/>
</dbReference>
<dbReference type="InterPro" id="IPR002870">
    <property type="entry name" value="Peptidase_M12B_N"/>
</dbReference>
<dbReference type="InterPro" id="IPR001179">
    <property type="entry name" value="PPIase_FKBP_dom"/>
</dbReference>
<comment type="catalytic activity">
    <reaction evidence="1 22">
        <text>[protein]-peptidylproline (omega=180) = [protein]-peptidylproline (omega=0)</text>
        <dbReference type="Rhea" id="RHEA:16237"/>
        <dbReference type="Rhea" id="RHEA-COMP:10747"/>
        <dbReference type="Rhea" id="RHEA-COMP:10748"/>
        <dbReference type="ChEBI" id="CHEBI:83833"/>
        <dbReference type="ChEBI" id="CHEBI:83834"/>
        <dbReference type="EC" id="5.2.1.8"/>
    </reaction>
</comment>
<dbReference type="SMART" id="SM00608">
    <property type="entry name" value="ACR"/>
    <property type="match status" value="1"/>
</dbReference>
<evidence type="ECO:0000259" key="28">
    <source>
        <dbReference type="PROSITE" id="PS50215"/>
    </source>
</evidence>
<dbReference type="InterPro" id="IPR002048">
    <property type="entry name" value="EF_hand_dom"/>
</dbReference>
<evidence type="ECO:0000256" key="1">
    <source>
        <dbReference type="ARBA" id="ARBA00000971"/>
    </source>
</evidence>
<dbReference type="InterPro" id="IPR000742">
    <property type="entry name" value="EGF"/>
</dbReference>
<evidence type="ECO:0000256" key="9">
    <source>
        <dbReference type="ARBA" id="ARBA00022737"/>
    </source>
</evidence>
<feature type="domain" description="Peptidase M12B" evidence="28">
    <location>
        <begin position="246"/>
        <end position="445"/>
    </location>
</feature>
<evidence type="ECO:0000256" key="16">
    <source>
        <dbReference type="ARBA" id="ARBA00023180"/>
    </source>
</evidence>
<keyword evidence="6" id="KW-0812">Transmembrane</keyword>
<evidence type="ECO:0000256" key="4">
    <source>
        <dbReference type="ARBA" id="ARBA00022536"/>
    </source>
</evidence>
<feature type="disulfide bond" evidence="21">
    <location>
        <begin position="709"/>
        <end position="718"/>
    </location>
</feature>
<feature type="signal peptide" evidence="24">
    <location>
        <begin position="1"/>
        <end position="19"/>
    </location>
</feature>
<evidence type="ECO:0000259" key="29">
    <source>
        <dbReference type="PROSITE" id="PS50222"/>
    </source>
</evidence>
<organism evidence="30 31">
    <name type="scientific">Oreochromis aureus</name>
    <name type="common">Israeli tilapia</name>
    <name type="synonym">Chromis aureus</name>
    <dbReference type="NCBI Taxonomy" id="47969"/>
    <lineage>
        <taxon>Eukaryota</taxon>
        <taxon>Metazoa</taxon>
        <taxon>Chordata</taxon>
        <taxon>Craniata</taxon>
        <taxon>Vertebrata</taxon>
        <taxon>Euteleostomi</taxon>
        <taxon>Actinopterygii</taxon>
        <taxon>Neopterygii</taxon>
        <taxon>Teleostei</taxon>
        <taxon>Neoteleostei</taxon>
        <taxon>Acanthomorphata</taxon>
        <taxon>Ovalentaria</taxon>
        <taxon>Cichlomorphae</taxon>
        <taxon>Cichliformes</taxon>
        <taxon>Cichlidae</taxon>
        <taxon>African cichlids</taxon>
        <taxon>Pseudocrenilabrinae</taxon>
        <taxon>Oreochromini</taxon>
        <taxon>Oreochromis</taxon>
    </lineage>
</organism>
<evidence type="ECO:0000256" key="5">
    <source>
        <dbReference type="ARBA" id="ARBA00022685"/>
    </source>
</evidence>
<dbReference type="Gene3D" id="1.10.238.10">
    <property type="entry name" value="EF-hand"/>
    <property type="match status" value="1"/>
</dbReference>
<feature type="region of interest" description="Disordered" evidence="23">
    <location>
        <begin position="190"/>
        <end position="221"/>
    </location>
</feature>
<dbReference type="PROSITE" id="PS50215">
    <property type="entry name" value="ADAM_MEPRO"/>
    <property type="match status" value="1"/>
</dbReference>
<dbReference type="Ensembl" id="ENSOABT00000026287.2">
    <property type="protein sequence ID" value="ENSOABP00000025550.2"/>
    <property type="gene ID" value="ENSOABG00000011845.2"/>
</dbReference>
<dbReference type="GO" id="GO:0004222">
    <property type="term" value="F:metalloendopeptidase activity"/>
    <property type="evidence" value="ECO:0007669"/>
    <property type="project" value="InterPro"/>
</dbReference>
<dbReference type="Gene3D" id="4.10.70.10">
    <property type="entry name" value="Disintegrin domain"/>
    <property type="match status" value="1"/>
</dbReference>
<keyword evidence="13 22" id="KW-0697">Rotamase</keyword>
<evidence type="ECO:0000259" key="26">
    <source>
        <dbReference type="PROSITE" id="PS50059"/>
    </source>
</evidence>
<evidence type="ECO:0000256" key="12">
    <source>
        <dbReference type="ARBA" id="ARBA00022989"/>
    </source>
</evidence>
<dbReference type="InterPro" id="IPR006586">
    <property type="entry name" value="ADAM_Cys-rich"/>
</dbReference>
<keyword evidence="31" id="KW-1185">Reference proteome</keyword>
<dbReference type="InterPro" id="IPR024079">
    <property type="entry name" value="MetalloPept_cat_dom_sf"/>
</dbReference>
<evidence type="ECO:0000259" key="25">
    <source>
        <dbReference type="PROSITE" id="PS50026"/>
    </source>
</evidence>
<dbReference type="GO" id="GO:0003755">
    <property type="term" value="F:peptidyl-prolyl cis-trans isomerase activity"/>
    <property type="evidence" value="ECO:0007669"/>
    <property type="project" value="UniProtKB-KW"/>
</dbReference>
<evidence type="ECO:0000256" key="6">
    <source>
        <dbReference type="ARBA" id="ARBA00022692"/>
    </source>
</evidence>
<evidence type="ECO:0000256" key="22">
    <source>
        <dbReference type="PROSITE-ProRule" id="PRU00277"/>
    </source>
</evidence>
<gene>
    <name evidence="30" type="primary">ADAM11</name>
</gene>
<evidence type="ECO:0000256" key="7">
    <source>
        <dbReference type="ARBA" id="ARBA00022723"/>
    </source>
</evidence>
<sequence>MLAVRCLLFAAVYARYAETALREWGSPEGRLPPAEEVVQPKRLLQQIHTEEELLHSRLDTRVKNHPAGEQPIHLAQSSFLVKAFGTSFILDLELNHNLLSTDYVERHFEEDGQLSQNMGGEHCFYHGRIRGVPGSWAALSTCHGLQGMFSDGNFSYGIEPLGTGAEHNDHVVFRMPNTDIFPPPCPGCSMNSTEAKMQSRRQSEEDGELSDEVSWSTEEKPILTEGLRRSRRQVRRGQRTVQTETKYIELMVVNDYELFVQLRRSTTQTKIFSKSVVNMADLIYKEQLNTRIVLVAMETWSSENRVAVGDDPLLTLRDFMKYRKESIKERVDAVHLFSGRTFMSSRSEAAYIGGICSLTRGGGINEFGSVGPMAITLSQSLGQNIGMLRNKERTAAGDCRCPDPWLGCIMEDTGYYLPRKFSRCSIDEYLRFLQQGGGSCLFNKPTKLLDPSECGNGYVELGEECDCGSLVECALSGANCCKKCTLTHNAMCSNGLCCRDCKYELRGVTCRSAVNDCDIPETCTGDSSQCPHNVHKLDGYTCEDGQGRCYGGRCKTRDSQCKTLWGFNSADRFCYEKLNSEGTERGNCGPHSSGQGWVPCNKQDVLCGLLLCTNLTDRPRFGELQGKVTSLTIHHQSRYLDCRGGHAVLDDGLDLGYVEDGTPCGPNMMCLERRCLPVTTFNLSTCPGSSSLHICSHHGTCSNEVKCICDPDYTGKDCSVFDPIPTPTSPDGPEKYKGPSGTNIIIGSVAGAILLAAIILGGTGWGFNPVLGDVVVDRYFIPKDCAREVKSGDYVRYHYNATFVDGKTFDSSHQKGAAKVGLIGEGRLIAGMDKGLQGMCVNERRKITVPPQLAYGNTGAGDVVPPDATLVFDIHLLDLWNKADLVVTTTITTPKDCKRSVMRTDFVRYHFNGTLLDGTIFDSSYTRKQTHNTLVGEGWMIKGMDEGLLGMCVGEIRKIVVPPFKAYGEKGSGNEIPPQATLVFDVLLVDIHNPKDNITVENQLVPESCARRSVVGDYIRYHYNGTFLNGVTFDTSYQRNSTYNTYIGMGYVIMGMDQGLLGICIGEKRRITIPPHLAYGENGAGDVIPPSAVLVFDVHVIDFHNPNDTVAIQVIHRPEVCNETTEANDLVRYHYNCSLMDGTLLFSSHDYGSLQDVELGSDKVIDGLDQGLQGMCVGERRVITVPPHLGHGERGAAGVPSSAVLVFDIELLSFEKGVPPGYLFVWLEDTPADLFEALDMNKNAEVPQEEFAEFIKLQVTEGKGRIKPGLTMEQVVTDMFQNQDRNKDGVITANELKLKVDEDKEREQARHEEL</sequence>
<dbReference type="EC" id="5.2.1.8" evidence="3 22"/>
<dbReference type="Pfam" id="PF08516">
    <property type="entry name" value="ADAM_CR"/>
    <property type="match status" value="1"/>
</dbReference>
<proteinExistence type="predicted"/>
<dbReference type="PROSITE" id="PS00018">
    <property type="entry name" value="EF_HAND_1"/>
    <property type="match status" value="1"/>
</dbReference>
<accession>A0A668TEH1</accession>
<evidence type="ECO:0000256" key="2">
    <source>
        <dbReference type="ARBA" id="ARBA00004240"/>
    </source>
</evidence>
<dbReference type="SUPFAM" id="SSF55486">
    <property type="entry name" value="Metalloproteases ('zincins'), catalytic domain"/>
    <property type="match status" value="1"/>
</dbReference>
<feature type="chain" id="PRO_5044257441" description="peptidylprolyl isomerase" evidence="24">
    <location>
        <begin position="20"/>
        <end position="1314"/>
    </location>
</feature>
<evidence type="ECO:0000256" key="14">
    <source>
        <dbReference type="ARBA" id="ARBA00023136"/>
    </source>
</evidence>
<dbReference type="GO" id="GO:0005783">
    <property type="term" value="C:endoplasmic reticulum"/>
    <property type="evidence" value="ECO:0007669"/>
    <property type="project" value="UniProtKB-SubCell"/>
</dbReference>
<dbReference type="PROSITE" id="PS50026">
    <property type="entry name" value="EGF_3"/>
    <property type="match status" value="1"/>
</dbReference>
<evidence type="ECO:0000256" key="17">
    <source>
        <dbReference type="ARBA" id="ARBA00023235"/>
    </source>
</evidence>
<evidence type="ECO:0000256" key="3">
    <source>
        <dbReference type="ARBA" id="ARBA00013194"/>
    </source>
</evidence>
<dbReference type="GO" id="GO:0005509">
    <property type="term" value="F:calcium ion binding"/>
    <property type="evidence" value="ECO:0007669"/>
    <property type="project" value="InterPro"/>
</dbReference>
<evidence type="ECO:0000313" key="31">
    <source>
        <dbReference type="Proteomes" id="UP000472276"/>
    </source>
</evidence>
<evidence type="ECO:0000256" key="21">
    <source>
        <dbReference type="PROSITE-ProRule" id="PRU00076"/>
    </source>
</evidence>
<dbReference type="FunFam" id="4.10.70.10:FF:000001">
    <property type="entry name" value="Disintegrin and metalloproteinase domain-containing protein 22"/>
    <property type="match status" value="1"/>
</dbReference>
<dbReference type="FunFam" id="3.40.390.10:FF:000014">
    <property type="entry name" value="disintegrin and metalloproteinase domain-containing protein 11"/>
    <property type="match status" value="1"/>
</dbReference>
<keyword evidence="5" id="KW-0165">Cleavage on pair of basic residues</keyword>
<reference evidence="30" key="1">
    <citation type="submission" date="2025-08" db="UniProtKB">
        <authorList>
            <consortium name="Ensembl"/>
        </authorList>
    </citation>
    <scope>IDENTIFICATION</scope>
</reference>
<dbReference type="Gene3D" id="2.10.25.10">
    <property type="entry name" value="Laminin"/>
    <property type="match status" value="1"/>
</dbReference>
<evidence type="ECO:0000256" key="23">
    <source>
        <dbReference type="SAM" id="MobiDB-lite"/>
    </source>
</evidence>
<keyword evidence="4 21" id="KW-0245">EGF-like domain</keyword>
<evidence type="ECO:0000256" key="10">
    <source>
        <dbReference type="ARBA" id="ARBA00022824"/>
    </source>
</evidence>
<evidence type="ECO:0000256" key="20">
    <source>
        <dbReference type="PROSITE-ProRule" id="PRU00068"/>
    </source>
</evidence>
<dbReference type="PRINTS" id="PR00289">
    <property type="entry name" value="DISINTEGRIN"/>
</dbReference>
<dbReference type="CDD" id="cd04269">
    <property type="entry name" value="ZnMc_adamalysin_II_like"/>
    <property type="match status" value="1"/>
</dbReference>
<keyword evidence="17 22" id="KW-0413">Isomerase</keyword>
<dbReference type="InterPro" id="IPR018247">
    <property type="entry name" value="EF_Hand_1_Ca_BS"/>
</dbReference>
<comment type="caution">
    <text evidence="21">Lacks conserved residue(s) required for the propagation of feature annotation.</text>
</comment>
<dbReference type="Proteomes" id="UP000472276">
    <property type="component" value="Unassembled WGS sequence"/>
</dbReference>
<reference evidence="30" key="2">
    <citation type="submission" date="2025-09" db="UniProtKB">
        <authorList>
            <consortium name="Ensembl"/>
        </authorList>
    </citation>
    <scope>IDENTIFICATION</scope>
</reference>
<keyword evidence="14" id="KW-0472">Membrane</keyword>
<feature type="domain" description="PPIase FKBP-type" evidence="26">
    <location>
        <begin position="1016"/>
        <end position="1104"/>
    </location>
</feature>
<keyword evidence="7" id="KW-0479">Metal-binding</keyword>
<feature type="domain" description="PPIase FKBP-type" evidence="26">
    <location>
        <begin position="904"/>
        <end position="992"/>
    </location>
</feature>
<dbReference type="CDD" id="cd00054">
    <property type="entry name" value="EGF_CA"/>
    <property type="match status" value="1"/>
</dbReference>
<dbReference type="PANTHER" id="PTHR46046:SF3">
    <property type="entry name" value="PEPTIDYL-PROLYL CIS-TRANS ISOMERASE FKBP10"/>
    <property type="match status" value="1"/>
</dbReference>
<keyword evidence="12" id="KW-1133">Transmembrane helix</keyword>
<dbReference type="InterPro" id="IPR051989">
    <property type="entry name" value="FKBP-like_isomerase"/>
</dbReference>
<keyword evidence="10" id="KW-0256">Endoplasmic reticulum</keyword>
<dbReference type="PROSITE" id="PS50059">
    <property type="entry name" value="FKBP_PPIASE"/>
    <property type="match status" value="4"/>
</dbReference>
<evidence type="ECO:0000256" key="11">
    <source>
        <dbReference type="ARBA" id="ARBA00022837"/>
    </source>
</evidence>
<evidence type="ECO:0000313" key="30">
    <source>
        <dbReference type="Ensembl" id="ENSOABP00000025550.2"/>
    </source>
</evidence>
<dbReference type="GO" id="GO:0006508">
    <property type="term" value="P:proteolysis"/>
    <property type="evidence" value="ECO:0007669"/>
    <property type="project" value="InterPro"/>
</dbReference>
<name>A0A668TEH1_OREAU</name>
<evidence type="ECO:0000259" key="27">
    <source>
        <dbReference type="PROSITE" id="PS50214"/>
    </source>
</evidence>
<dbReference type="InterPro" id="IPR001590">
    <property type="entry name" value="Peptidase_M12B"/>
</dbReference>
<dbReference type="SMART" id="SM00050">
    <property type="entry name" value="DISIN"/>
    <property type="match status" value="1"/>
</dbReference>
<dbReference type="InterPro" id="IPR034027">
    <property type="entry name" value="Reprolysin_adamalysin"/>
</dbReference>
<dbReference type="PROSITE" id="PS00427">
    <property type="entry name" value="DISINTEGRIN_1"/>
    <property type="match status" value="1"/>
</dbReference>
<feature type="domain" description="PPIase FKBP-type" evidence="26">
    <location>
        <begin position="792"/>
        <end position="880"/>
    </location>
</feature>
<evidence type="ECO:0000256" key="24">
    <source>
        <dbReference type="SAM" id="SignalP"/>
    </source>
</evidence>
<feature type="domain" description="PPIase FKBP-type" evidence="26">
    <location>
        <begin position="1128"/>
        <end position="1215"/>
    </location>
</feature>
<evidence type="ECO:0000256" key="18">
    <source>
        <dbReference type="ARBA" id="ARBA00046288"/>
    </source>
</evidence>
<keyword evidence="11" id="KW-0106">Calcium</keyword>
<feature type="domain" description="Disintegrin" evidence="27">
    <location>
        <begin position="451"/>
        <end position="538"/>
    </location>
</feature>